<evidence type="ECO:0000313" key="2">
    <source>
        <dbReference type="Proteomes" id="UP000275749"/>
    </source>
</evidence>
<proteinExistence type="predicted"/>
<dbReference type="Proteomes" id="UP000275749">
    <property type="component" value="Unassembled WGS sequence"/>
</dbReference>
<dbReference type="AlphaFoldDB" id="A0A3N1ZTU1"/>
<protein>
    <submittedName>
        <fullName evidence="1">Uncharacterized protein</fullName>
    </submittedName>
</protein>
<reference evidence="1 2" key="1">
    <citation type="submission" date="2018-11" db="EMBL/GenBank/DDBJ databases">
        <title>Sequencing the genomes of 1000 actinobacteria strains.</title>
        <authorList>
            <person name="Klenk H.-P."/>
        </authorList>
    </citation>
    <scope>NUCLEOTIDE SEQUENCE [LARGE SCALE GENOMIC DNA]</scope>
    <source>
        <strain evidence="1 2">DSM 10546</strain>
    </source>
</reference>
<dbReference type="EMBL" id="RKHG01000001">
    <property type="protein sequence ID" value="ROR54266.1"/>
    <property type="molecule type" value="Genomic_DNA"/>
</dbReference>
<comment type="caution">
    <text evidence="1">The sequence shown here is derived from an EMBL/GenBank/DDBJ whole genome shotgun (WGS) entry which is preliminary data.</text>
</comment>
<accession>A0A3N1ZTU1</accession>
<gene>
    <name evidence="1" type="ORF">EDD41_1463</name>
</gene>
<evidence type="ECO:0000313" key="1">
    <source>
        <dbReference type="EMBL" id="ROR54266.1"/>
    </source>
</evidence>
<sequence>MARSAPAGSSLCITAFVLALDTMKSSGFKARALMVAWTLSASSSMAVTKPAARVIPAVSSVSSLVPLPGTTR</sequence>
<name>A0A3N1ZTU1_9ACTN</name>
<organism evidence="1 2">
    <name type="scientific">Luteococcus japonicus</name>
    <dbReference type="NCBI Taxonomy" id="33984"/>
    <lineage>
        <taxon>Bacteria</taxon>
        <taxon>Bacillati</taxon>
        <taxon>Actinomycetota</taxon>
        <taxon>Actinomycetes</taxon>
        <taxon>Propionibacteriales</taxon>
        <taxon>Propionibacteriaceae</taxon>
        <taxon>Luteococcus</taxon>
    </lineage>
</organism>